<keyword evidence="2" id="KW-1185">Reference proteome</keyword>
<sequence>MKIASFGFQKPMDVTPRTFATTFLTSKEDEERFIAICENPPKANEAMRKGMSEVADWLK</sequence>
<evidence type="ECO:0000313" key="2">
    <source>
        <dbReference type="Proteomes" id="UP000317646"/>
    </source>
</evidence>
<dbReference type="EMBL" id="RCYZ01000013">
    <property type="protein sequence ID" value="TPG59438.1"/>
    <property type="molecule type" value="Genomic_DNA"/>
</dbReference>
<gene>
    <name evidence="1" type="ORF">EAH73_21215</name>
</gene>
<name>A0A502GD59_9BACT</name>
<comment type="caution">
    <text evidence="1">The sequence shown here is derived from an EMBL/GenBank/DDBJ whole genome shotgun (WGS) entry which is preliminary data.</text>
</comment>
<dbReference type="Proteomes" id="UP000317646">
    <property type="component" value="Unassembled WGS sequence"/>
</dbReference>
<reference evidence="1 2" key="1">
    <citation type="journal article" date="2019" name="Environ. Microbiol.">
        <title>Species interactions and distinct microbial communities in high Arctic permafrost affected cryosols are associated with the CH4 and CO2 gas fluxes.</title>
        <authorList>
            <person name="Altshuler I."/>
            <person name="Hamel J."/>
            <person name="Turney S."/>
            <person name="Magnuson E."/>
            <person name="Levesque R."/>
            <person name="Greer C."/>
            <person name="Whyte L.G."/>
        </authorList>
    </citation>
    <scope>NUCLEOTIDE SEQUENCE [LARGE SCALE GENOMIC DNA]</scope>
    <source>
        <strain evidence="1 2">S9.2P</strain>
    </source>
</reference>
<proteinExistence type="predicted"/>
<dbReference type="Gene3D" id="1.20.5.780">
    <property type="entry name" value="Single helix bin"/>
    <property type="match status" value="1"/>
</dbReference>
<organism evidence="1 2">
    <name type="scientific">Hymenobacter nivis</name>
    <dbReference type="NCBI Taxonomy" id="1850093"/>
    <lineage>
        <taxon>Bacteria</taxon>
        <taxon>Pseudomonadati</taxon>
        <taxon>Bacteroidota</taxon>
        <taxon>Cytophagia</taxon>
        <taxon>Cytophagales</taxon>
        <taxon>Hymenobacteraceae</taxon>
        <taxon>Hymenobacter</taxon>
    </lineage>
</organism>
<dbReference type="RefSeq" id="WP_140469457.1">
    <property type="nucleotide sequence ID" value="NZ_RCYZ01000013.1"/>
</dbReference>
<accession>A0A502GD59</accession>
<evidence type="ECO:0000313" key="1">
    <source>
        <dbReference type="EMBL" id="TPG59438.1"/>
    </source>
</evidence>
<dbReference type="AlphaFoldDB" id="A0A502GD59"/>
<protein>
    <submittedName>
        <fullName evidence="1">DUF1778 domain-containing protein</fullName>
    </submittedName>
</protein>